<feature type="region of interest" description="Disordered" evidence="1">
    <location>
        <begin position="1"/>
        <end position="81"/>
    </location>
</feature>
<protein>
    <recommendedName>
        <fullName evidence="4">Rhodopsin</fullName>
    </recommendedName>
</protein>
<reference evidence="2 3" key="1">
    <citation type="journal article" date="2024" name="G3 (Bethesda)">
        <title>Genome assembly of Hibiscus sabdariffa L. provides insights into metabolisms of medicinal natural products.</title>
        <authorList>
            <person name="Kim T."/>
        </authorList>
    </citation>
    <scope>NUCLEOTIDE SEQUENCE [LARGE SCALE GENOMIC DNA]</scope>
    <source>
        <strain evidence="2">TK-2024</strain>
        <tissue evidence="2">Old leaves</tissue>
    </source>
</reference>
<accession>A0ABR1ZXN3</accession>
<evidence type="ECO:0000313" key="2">
    <source>
        <dbReference type="EMBL" id="KAK8485136.1"/>
    </source>
</evidence>
<dbReference type="EMBL" id="JBBPBN010000516">
    <property type="protein sequence ID" value="KAK8485136.1"/>
    <property type="molecule type" value="Genomic_DNA"/>
</dbReference>
<sequence length="165" mass="18676">MSYQRVHQDLYPPPGYNPYSPPPPEGYASAPPAPSYEAYPPLPPQPAGYPYPPPPPKHQPPYEGYQGYFAEGYPPPPGGGGHPQYQQCHHHCEQYHYQEDQSRAGCFSFLQAWSVCLLRVGGLLHRIDDGGPKHIILCFWFWLLQHVGKKCSHLINEFYPVVYGS</sequence>
<dbReference type="Proteomes" id="UP001396334">
    <property type="component" value="Unassembled WGS sequence"/>
</dbReference>
<gene>
    <name evidence="2" type="ORF">V6N11_051248</name>
</gene>
<evidence type="ECO:0000256" key="1">
    <source>
        <dbReference type="SAM" id="MobiDB-lite"/>
    </source>
</evidence>
<comment type="caution">
    <text evidence="2">The sequence shown here is derived from an EMBL/GenBank/DDBJ whole genome shotgun (WGS) entry which is preliminary data.</text>
</comment>
<proteinExistence type="predicted"/>
<evidence type="ECO:0008006" key="4">
    <source>
        <dbReference type="Google" id="ProtNLM"/>
    </source>
</evidence>
<feature type="compositionally biased region" description="Pro residues" evidence="1">
    <location>
        <begin position="40"/>
        <end position="59"/>
    </location>
</feature>
<evidence type="ECO:0000313" key="3">
    <source>
        <dbReference type="Proteomes" id="UP001396334"/>
    </source>
</evidence>
<name>A0ABR1ZXN3_9ROSI</name>
<keyword evidence="3" id="KW-1185">Reference proteome</keyword>
<feature type="compositionally biased region" description="Low complexity" evidence="1">
    <location>
        <begin position="26"/>
        <end position="39"/>
    </location>
</feature>
<organism evidence="2 3">
    <name type="scientific">Hibiscus sabdariffa</name>
    <name type="common">roselle</name>
    <dbReference type="NCBI Taxonomy" id="183260"/>
    <lineage>
        <taxon>Eukaryota</taxon>
        <taxon>Viridiplantae</taxon>
        <taxon>Streptophyta</taxon>
        <taxon>Embryophyta</taxon>
        <taxon>Tracheophyta</taxon>
        <taxon>Spermatophyta</taxon>
        <taxon>Magnoliopsida</taxon>
        <taxon>eudicotyledons</taxon>
        <taxon>Gunneridae</taxon>
        <taxon>Pentapetalae</taxon>
        <taxon>rosids</taxon>
        <taxon>malvids</taxon>
        <taxon>Malvales</taxon>
        <taxon>Malvaceae</taxon>
        <taxon>Malvoideae</taxon>
        <taxon>Hibiscus</taxon>
    </lineage>
</organism>
<feature type="compositionally biased region" description="Pro residues" evidence="1">
    <location>
        <begin position="11"/>
        <end position="25"/>
    </location>
</feature>